<dbReference type="PROSITE" id="PS50835">
    <property type="entry name" value="IG_LIKE"/>
    <property type="match status" value="1"/>
</dbReference>
<dbReference type="PANTHER" id="PTHR47633">
    <property type="entry name" value="IMMUNOGLOBULIN"/>
    <property type="match status" value="1"/>
</dbReference>
<feature type="domain" description="Ig-like" evidence="2">
    <location>
        <begin position="67"/>
        <end position="117"/>
    </location>
</feature>
<dbReference type="Proteomes" id="UP000663868">
    <property type="component" value="Unassembled WGS sequence"/>
</dbReference>
<feature type="compositionally biased region" description="Basic and acidic residues" evidence="1">
    <location>
        <begin position="32"/>
        <end position="68"/>
    </location>
</feature>
<feature type="compositionally biased region" description="Basic residues" evidence="1">
    <location>
        <begin position="1"/>
        <end position="12"/>
    </location>
</feature>
<name>A0A820MET6_9BILA</name>
<reference evidence="3" key="1">
    <citation type="submission" date="2021-02" db="EMBL/GenBank/DDBJ databases">
        <authorList>
            <person name="Nowell W R."/>
        </authorList>
    </citation>
    <scope>NUCLEOTIDE SEQUENCE</scope>
</reference>
<gene>
    <name evidence="3" type="ORF">KXQ929_LOCUS49509</name>
</gene>
<dbReference type="InterPro" id="IPR013783">
    <property type="entry name" value="Ig-like_fold"/>
</dbReference>
<sequence>IIELRRTRRAHSARPGDGDASRPRSPSPSRASGKDSSWRDKLGAGDKPARDTLDVEKPKRKERRDPPKFNEQLSDVTVFEGATAKFRCEVNGKPTPRIEWLKNGESLPSEFRIKEKY</sequence>
<feature type="region of interest" description="Disordered" evidence="1">
    <location>
        <begin position="1"/>
        <end position="75"/>
    </location>
</feature>
<dbReference type="InterPro" id="IPR007110">
    <property type="entry name" value="Ig-like_dom"/>
</dbReference>
<dbReference type="InterPro" id="IPR036179">
    <property type="entry name" value="Ig-like_dom_sf"/>
</dbReference>
<comment type="caution">
    <text evidence="3">The sequence shown here is derived from an EMBL/GenBank/DDBJ whole genome shotgun (WGS) entry which is preliminary data.</text>
</comment>
<dbReference type="EMBL" id="CAJOBB010021158">
    <property type="protein sequence ID" value="CAF4373794.1"/>
    <property type="molecule type" value="Genomic_DNA"/>
</dbReference>
<evidence type="ECO:0000313" key="3">
    <source>
        <dbReference type="EMBL" id="CAF4373794.1"/>
    </source>
</evidence>
<dbReference type="SUPFAM" id="SSF48726">
    <property type="entry name" value="Immunoglobulin"/>
    <property type="match status" value="1"/>
</dbReference>
<dbReference type="AlphaFoldDB" id="A0A820MET6"/>
<organism evidence="3 4">
    <name type="scientific">Adineta steineri</name>
    <dbReference type="NCBI Taxonomy" id="433720"/>
    <lineage>
        <taxon>Eukaryota</taxon>
        <taxon>Metazoa</taxon>
        <taxon>Spiralia</taxon>
        <taxon>Gnathifera</taxon>
        <taxon>Rotifera</taxon>
        <taxon>Eurotatoria</taxon>
        <taxon>Bdelloidea</taxon>
        <taxon>Adinetida</taxon>
        <taxon>Adinetidae</taxon>
        <taxon>Adineta</taxon>
    </lineage>
</organism>
<feature type="non-terminal residue" evidence="3">
    <location>
        <position position="117"/>
    </location>
</feature>
<evidence type="ECO:0000256" key="1">
    <source>
        <dbReference type="SAM" id="MobiDB-lite"/>
    </source>
</evidence>
<evidence type="ECO:0000313" key="4">
    <source>
        <dbReference type="Proteomes" id="UP000663868"/>
    </source>
</evidence>
<dbReference type="InterPro" id="IPR013098">
    <property type="entry name" value="Ig_I-set"/>
</dbReference>
<evidence type="ECO:0000259" key="2">
    <source>
        <dbReference type="PROSITE" id="PS50835"/>
    </source>
</evidence>
<protein>
    <recommendedName>
        <fullName evidence="2">Ig-like domain-containing protein</fullName>
    </recommendedName>
</protein>
<dbReference type="Pfam" id="PF07679">
    <property type="entry name" value="I-set"/>
    <property type="match status" value="1"/>
</dbReference>
<proteinExistence type="predicted"/>
<feature type="non-terminal residue" evidence="3">
    <location>
        <position position="1"/>
    </location>
</feature>
<accession>A0A820MET6</accession>
<dbReference type="Gene3D" id="2.60.40.10">
    <property type="entry name" value="Immunoglobulins"/>
    <property type="match status" value="1"/>
</dbReference>